<evidence type="ECO:0000256" key="2">
    <source>
        <dbReference type="ARBA" id="ARBA00006434"/>
    </source>
</evidence>
<dbReference type="PROSITE" id="PS50283">
    <property type="entry name" value="NA_SOLUT_SYMP_3"/>
    <property type="match status" value="1"/>
</dbReference>
<feature type="transmembrane region" description="Helical" evidence="14">
    <location>
        <begin position="179"/>
        <end position="198"/>
    </location>
</feature>
<keyword evidence="11" id="KW-0739">Sodium transport</keyword>
<evidence type="ECO:0000313" key="16">
    <source>
        <dbReference type="Proteomes" id="UP000715095"/>
    </source>
</evidence>
<gene>
    <name evidence="15" type="ORF">H6A60_10260</name>
</gene>
<protein>
    <recommendedName>
        <fullName evidence="17">Na+/solute symporter</fullName>
    </recommendedName>
</protein>
<feature type="transmembrane region" description="Helical" evidence="14">
    <location>
        <begin position="227"/>
        <end position="250"/>
    </location>
</feature>
<dbReference type="Pfam" id="PF00474">
    <property type="entry name" value="SSF"/>
    <property type="match status" value="1"/>
</dbReference>
<evidence type="ECO:0008006" key="17">
    <source>
        <dbReference type="Google" id="ProtNLM"/>
    </source>
</evidence>
<evidence type="ECO:0000256" key="13">
    <source>
        <dbReference type="RuleBase" id="RU362091"/>
    </source>
</evidence>
<proteinExistence type="inferred from homology"/>
<accession>A0ABS2DU57</accession>
<evidence type="ECO:0000256" key="5">
    <source>
        <dbReference type="ARBA" id="ARBA00022692"/>
    </source>
</evidence>
<evidence type="ECO:0000256" key="10">
    <source>
        <dbReference type="ARBA" id="ARBA00023136"/>
    </source>
</evidence>
<name>A0ABS2DU57_9BURK</name>
<comment type="similarity">
    <text evidence="2 13">Belongs to the sodium:solute symporter (SSF) (TC 2.A.21) family.</text>
</comment>
<evidence type="ECO:0000256" key="7">
    <source>
        <dbReference type="ARBA" id="ARBA00022989"/>
    </source>
</evidence>
<feature type="transmembrane region" description="Helical" evidence="14">
    <location>
        <begin position="400"/>
        <end position="421"/>
    </location>
</feature>
<dbReference type="PANTHER" id="PTHR48086">
    <property type="entry name" value="SODIUM/PROLINE SYMPORTER-RELATED"/>
    <property type="match status" value="1"/>
</dbReference>
<evidence type="ECO:0000256" key="3">
    <source>
        <dbReference type="ARBA" id="ARBA00022448"/>
    </source>
</evidence>
<evidence type="ECO:0000313" key="15">
    <source>
        <dbReference type="EMBL" id="MBM6704861.1"/>
    </source>
</evidence>
<keyword evidence="6" id="KW-0769">Symport</keyword>
<evidence type="ECO:0000256" key="9">
    <source>
        <dbReference type="ARBA" id="ARBA00023065"/>
    </source>
</evidence>
<evidence type="ECO:0000256" key="4">
    <source>
        <dbReference type="ARBA" id="ARBA00022475"/>
    </source>
</evidence>
<keyword evidence="8" id="KW-0915">Sodium</keyword>
<dbReference type="InterPro" id="IPR038377">
    <property type="entry name" value="Na/Glc_symporter_sf"/>
</dbReference>
<evidence type="ECO:0000256" key="12">
    <source>
        <dbReference type="ARBA" id="ARBA00033708"/>
    </source>
</evidence>
<keyword evidence="3" id="KW-0813">Transport</keyword>
<keyword evidence="5 14" id="KW-0812">Transmembrane</keyword>
<dbReference type="Proteomes" id="UP000715095">
    <property type="component" value="Unassembled WGS sequence"/>
</dbReference>
<comment type="catalytic activity">
    <reaction evidence="12">
        <text>L-proline(in) + Na(+)(in) = L-proline(out) + Na(+)(out)</text>
        <dbReference type="Rhea" id="RHEA:28967"/>
        <dbReference type="ChEBI" id="CHEBI:29101"/>
        <dbReference type="ChEBI" id="CHEBI:60039"/>
    </reaction>
</comment>
<feature type="transmembrane region" description="Helical" evidence="14">
    <location>
        <begin position="116"/>
        <end position="135"/>
    </location>
</feature>
<reference evidence="15 16" key="1">
    <citation type="journal article" date="2021" name="Sci. Rep.">
        <title>The distribution of antibiotic resistance genes in chicken gut microbiota commensals.</title>
        <authorList>
            <person name="Juricova H."/>
            <person name="Matiasovicova J."/>
            <person name="Kubasova T."/>
            <person name="Cejkova D."/>
            <person name="Rychlik I."/>
        </authorList>
    </citation>
    <scope>NUCLEOTIDE SEQUENCE [LARGE SCALE GENOMIC DNA]</scope>
    <source>
        <strain evidence="15 16">An829</strain>
    </source>
</reference>
<feature type="transmembrane region" description="Helical" evidence="14">
    <location>
        <begin position="346"/>
        <end position="363"/>
    </location>
</feature>
<keyword evidence="4" id="KW-1003">Cell membrane</keyword>
<evidence type="ECO:0000256" key="6">
    <source>
        <dbReference type="ARBA" id="ARBA00022847"/>
    </source>
</evidence>
<feature type="transmembrane region" description="Helical" evidence="14">
    <location>
        <begin position="427"/>
        <end position="444"/>
    </location>
</feature>
<sequence>MTTAILFVLFCSLFLALSYLESRRAQTLDDFCLAGRSASGWSAGLSIAASSIGASATIGVCGLAFEAGFPAFWWLGAGAIGLALSAILLVDRIRAQRPVSLLGAIEESAGRPAAKLAAIVILAAWTGILAAQFSAMGRLFAAALGEWLPGGPAATALGAFFITGATLLGGQRAVLRSDVCQSAVMAVGLAALLLSLLFDPGDTFSASPAIENFRFELWNDAFGPNEWFEFMLLIGGSYLVCPMLSARFLAASTKRDAHVAAGVGIAGLLAGALVIVLIGLAARSFVAPGTEPDAVLPALLETRSPVFGALFLFVMTSAVLSSADSCLITSATVGAVDLAGRRDVRTIRGIAIALALAALAASLSGRGILSLLLTANALYVCGVVPVAFAALRASRPLHPVFAAAAVLSGSLLGSIGALDLFGRDYSLGFSAAGFAAAYLIARLGRTRDSRALFFTDRAARSSDPS</sequence>
<dbReference type="RefSeq" id="WP_205104269.1">
    <property type="nucleotide sequence ID" value="NZ_JACJJC010000023.1"/>
</dbReference>
<dbReference type="EMBL" id="JACJJC010000023">
    <property type="protein sequence ID" value="MBM6704861.1"/>
    <property type="molecule type" value="Genomic_DNA"/>
</dbReference>
<keyword evidence="7 14" id="KW-1133">Transmembrane helix</keyword>
<feature type="transmembrane region" description="Helical" evidence="14">
    <location>
        <begin position="147"/>
        <end position="167"/>
    </location>
</feature>
<evidence type="ECO:0000256" key="1">
    <source>
        <dbReference type="ARBA" id="ARBA00004651"/>
    </source>
</evidence>
<keyword evidence="10 14" id="KW-0472">Membrane</keyword>
<comment type="subcellular location">
    <subcellularLocation>
        <location evidence="1">Cell membrane</location>
        <topology evidence="1">Multi-pass membrane protein</topology>
    </subcellularLocation>
</comment>
<feature type="transmembrane region" description="Helical" evidence="14">
    <location>
        <begin position="369"/>
        <end position="391"/>
    </location>
</feature>
<dbReference type="InterPro" id="IPR050277">
    <property type="entry name" value="Sodium:Solute_Symporter"/>
</dbReference>
<evidence type="ECO:0000256" key="14">
    <source>
        <dbReference type="SAM" id="Phobius"/>
    </source>
</evidence>
<dbReference type="InterPro" id="IPR001734">
    <property type="entry name" value="Na/solute_symporter"/>
</dbReference>
<organism evidence="15 16">
    <name type="scientific">Sutterella massiliensis</name>
    <dbReference type="NCBI Taxonomy" id="1816689"/>
    <lineage>
        <taxon>Bacteria</taxon>
        <taxon>Pseudomonadati</taxon>
        <taxon>Pseudomonadota</taxon>
        <taxon>Betaproteobacteria</taxon>
        <taxon>Burkholderiales</taxon>
        <taxon>Sutterellaceae</taxon>
        <taxon>Sutterella</taxon>
    </lineage>
</organism>
<feature type="transmembrane region" description="Helical" evidence="14">
    <location>
        <begin position="262"/>
        <end position="286"/>
    </location>
</feature>
<evidence type="ECO:0000256" key="11">
    <source>
        <dbReference type="ARBA" id="ARBA00023201"/>
    </source>
</evidence>
<keyword evidence="9" id="KW-0406">Ion transport</keyword>
<dbReference type="Gene3D" id="1.20.1730.10">
    <property type="entry name" value="Sodium/glucose cotransporter"/>
    <property type="match status" value="1"/>
</dbReference>
<dbReference type="PANTHER" id="PTHR48086:SF3">
    <property type="entry name" value="SODIUM_PROLINE SYMPORTER"/>
    <property type="match status" value="1"/>
</dbReference>
<feature type="transmembrane region" description="Helical" evidence="14">
    <location>
        <begin position="71"/>
        <end position="90"/>
    </location>
</feature>
<keyword evidence="16" id="KW-1185">Reference proteome</keyword>
<evidence type="ECO:0000256" key="8">
    <source>
        <dbReference type="ARBA" id="ARBA00023053"/>
    </source>
</evidence>
<feature type="transmembrane region" description="Helical" evidence="14">
    <location>
        <begin position="306"/>
        <end position="334"/>
    </location>
</feature>
<comment type="caution">
    <text evidence="15">The sequence shown here is derived from an EMBL/GenBank/DDBJ whole genome shotgun (WGS) entry which is preliminary data.</text>
</comment>